<evidence type="ECO:0000256" key="7">
    <source>
        <dbReference type="ARBA" id="ARBA00022989"/>
    </source>
</evidence>
<evidence type="ECO:0000256" key="3">
    <source>
        <dbReference type="ARBA" id="ARBA00010617"/>
    </source>
</evidence>
<protein>
    <recommendedName>
        <fullName evidence="16">Cytochrome P450 monooxygenase</fullName>
    </recommendedName>
</protein>
<evidence type="ECO:0000313" key="15">
    <source>
        <dbReference type="Proteomes" id="UP001320420"/>
    </source>
</evidence>
<dbReference type="CDD" id="cd11058">
    <property type="entry name" value="CYP60B-like"/>
    <property type="match status" value="1"/>
</dbReference>
<keyword evidence="10 13" id="KW-0503">Monooxygenase</keyword>
<evidence type="ECO:0000256" key="1">
    <source>
        <dbReference type="ARBA" id="ARBA00001971"/>
    </source>
</evidence>
<dbReference type="AlphaFoldDB" id="A0AAN9UQ00"/>
<dbReference type="Gene3D" id="1.10.630.10">
    <property type="entry name" value="Cytochrome P450"/>
    <property type="match status" value="1"/>
</dbReference>
<dbReference type="Pfam" id="PF00067">
    <property type="entry name" value="p450"/>
    <property type="match status" value="1"/>
</dbReference>
<keyword evidence="15" id="KW-1185">Reference proteome</keyword>
<dbReference type="GO" id="GO:0004497">
    <property type="term" value="F:monooxygenase activity"/>
    <property type="evidence" value="ECO:0007669"/>
    <property type="project" value="UniProtKB-KW"/>
</dbReference>
<dbReference type="GO" id="GO:0005506">
    <property type="term" value="F:iron ion binding"/>
    <property type="evidence" value="ECO:0007669"/>
    <property type="project" value="InterPro"/>
</dbReference>
<name>A0AAN9UQ00_9PEZI</name>
<dbReference type="Proteomes" id="UP001320420">
    <property type="component" value="Unassembled WGS sequence"/>
</dbReference>
<evidence type="ECO:0008006" key="16">
    <source>
        <dbReference type="Google" id="ProtNLM"/>
    </source>
</evidence>
<evidence type="ECO:0000313" key="14">
    <source>
        <dbReference type="EMBL" id="KAK7750777.1"/>
    </source>
</evidence>
<organism evidence="14 15">
    <name type="scientific">Diatrype stigma</name>
    <dbReference type="NCBI Taxonomy" id="117547"/>
    <lineage>
        <taxon>Eukaryota</taxon>
        <taxon>Fungi</taxon>
        <taxon>Dikarya</taxon>
        <taxon>Ascomycota</taxon>
        <taxon>Pezizomycotina</taxon>
        <taxon>Sordariomycetes</taxon>
        <taxon>Xylariomycetidae</taxon>
        <taxon>Xylariales</taxon>
        <taxon>Diatrypaceae</taxon>
        <taxon>Diatrype</taxon>
    </lineage>
</organism>
<evidence type="ECO:0000256" key="6">
    <source>
        <dbReference type="ARBA" id="ARBA00022723"/>
    </source>
</evidence>
<evidence type="ECO:0000256" key="12">
    <source>
        <dbReference type="PIRSR" id="PIRSR602401-1"/>
    </source>
</evidence>
<keyword evidence="4 12" id="KW-0349">Heme</keyword>
<dbReference type="PROSITE" id="PS00086">
    <property type="entry name" value="CYTOCHROME_P450"/>
    <property type="match status" value="1"/>
</dbReference>
<dbReference type="EMBL" id="JAKJXP020000059">
    <property type="protein sequence ID" value="KAK7750777.1"/>
    <property type="molecule type" value="Genomic_DNA"/>
</dbReference>
<dbReference type="InterPro" id="IPR036396">
    <property type="entry name" value="Cyt_P450_sf"/>
</dbReference>
<comment type="similarity">
    <text evidence="3 13">Belongs to the cytochrome P450 family.</text>
</comment>
<comment type="caution">
    <text evidence="14">The sequence shown here is derived from an EMBL/GenBank/DDBJ whole genome shotgun (WGS) entry which is preliminary data.</text>
</comment>
<keyword evidence="5" id="KW-0812">Transmembrane</keyword>
<dbReference type="GO" id="GO:0020037">
    <property type="term" value="F:heme binding"/>
    <property type="evidence" value="ECO:0007669"/>
    <property type="project" value="InterPro"/>
</dbReference>
<evidence type="ECO:0000256" key="13">
    <source>
        <dbReference type="RuleBase" id="RU000461"/>
    </source>
</evidence>
<reference evidence="14 15" key="1">
    <citation type="submission" date="2024-02" db="EMBL/GenBank/DDBJ databases">
        <title>De novo assembly and annotation of 12 fungi associated with fruit tree decline syndrome in Ontario, Canada.</title>
        <authorList>
            <person name="Sulman M."/>
            <person name="Ellouze W."/>
            <person name="Ilyukhin E."/>
        </authorList>
    </citation>
    <scope>NUCLEOTIDE SEQUENCE [LARGE SCALE GENOMIC DNA]</scope>
    <source>
        <strain evidence="14 15">M11/M66-122</strain>
    </source>
</reference>
<feature type="binding site" description="axial binding residue" evidence="12">
    <location>
        <position position="408"/>
    </location>
    <ligand>
        <name>heme</name>
        <dbReference type="ChEBI" id="CHEBI:30413"/>
    </ligand>
    <ligandPart>
        <name>Fe</name>
        <dbReference type="ChEBI" id="CHEBI:18248"/>
    </ligandPart>
</feature>
<dbReference type="InterPro" id="IPR001128">
    <property type="entry name" value="Cyt_P450"/>
</dbReference>
<gene>
    <name evidence="14" type="ORF">SLS62_007329</name>
</gene>
<evidence type="ECO:0000256" key="5">
    <source>
        <dbReference type="ARBA" id="ARBA00022692"/>
    </source>
</evidence>
<dbReference type="PANTHER" id="PTHR24305">
    <property type="entry name" value="CYTOCHROME P450"/>
    <property type="match status" value="1"/>
</dbReference>
<keyword evidence="9 12" id="KW-0408">Iron</keyword>
<dbReference type="InterPro" id="IPR002401">
    <property type="entry name" value="Cyt_P450_E_grp-I"/>
</dbReference>
<dbReference type="PRINTS" id="PR00385">
    <property type="entry name" value="P450"/>
</dbReference>
<proteinExistence type="inferred from homology"/>
<dbReference type="InterPro" id="IPR050121">
    <property type="entry name" value="Cytochrome_P450_monoxygenase"/>
</dbReference>
<dbReference type="GO" id="GO:0016020">
    <property type="term" value="C:membrane"/>
    <property type="evidence" value="ECO:0007669"/>
    <property type="project" value="UniProtKB-SubCell"/>
</dbReference>
<dbReference type="PANTHER" id="PTHR24305:SF199">
    <property type="entry name" value="P450, PUTATIVE (EUROFUNG)-RELATED"/>
    <property type="match status" value="1"/>
</dbReference>
<keyword evidence="11" id="KW-0472">Membrane</keyword>
<accession>A0AAN9UQ00</accession>
<dbReference type="GO" id="GO:0016705">
    <property type="term" value="F:oxidoreductase activity, acting on paired donors, with incorporation or reduction of molecular oxygen"/>
    <property type="evidence" value="ECO:0007669"/>
    <property type="project" value="InterPro"/>
</dbReference>
<dbReference type="InterPro" id="IPR017972">
    <property type="entry name" value="Cyt_P450_CS"/>
</dbReference>
<dbReference type="PRINTS" id="PR00463">
    <property type="entry name" value="EP450I"/>
</dbReference>
<evidence type="ECO:0000256" key="8">
    <source>
        <dbReference type="ARBA" id="ARBA00023002"/>
    </source>
</evidence>
<evidence type="ECO:0000256" key="2">
    <source>
        <dbReference type="ARBA" id="ARBA00004370"/>
    </source>
</evidence>
<dbReference type="SUPFAM" id="SSF48264">
    <property type="entry name" value="Cytochrome P450"/>
    <property type="match status" value="1"/>
</dbReference>
<keyword evidence="7" id="KW-1133">Transmembrane helix</keyword>
<keyword evidence="6 12" id="KW-0479">Metal-binding</keyword>
<evidence type="ECO:0000256" key="4">
    <source>
        <dbReference type="ARBA" id="ARBA00022617"/>
    </source>
</evidence>
<dbReference type="FunFam" id="1.10.630.10:FF:000158">
    <property type="entry name" value="Cytochrome P450, putative (Eurofung)"/>
    <property type="match status" value="1"/>
</dbReference>
<comment type="subcellular location">
    <subcellularLocation>
        <location evidence="2">Membrane</location>
    </subcellularLocation>
</comment>
<evidence type="ECO:0000256" key="10">
    <source>
        <dbReference type="ARBA" id="ARBA00023033"/>
    </source>
</evidence>
<comment type="cofactor">
    <cofactor evidence="1 12">
        <name>heme</name>
        <dbReference type="ChEBI" id="CHEBI:30413"/>
    </cofactor>
</comment>
<evidence type="ECO:0000256" key="11">
    <source>
        <dbReference type="ARBA" id="ARBA00023136"/>
    </source>
</evidence>
<keyword evidence="8 13" id="KW-0560">Oxidoreductase</keyword>
<evidence type="ECO:0000256" key="9">
    <source>
        <dbReference type="ARBA" id="ARBA00023004"/>
    </source>
</evidence>
<sequence length="462" mass="52615">MAKYPGPKLAAISEIWYAWAWTSGRWHKFISEAHQKYGIQCTPSSDVIRIAPNELSFATPQSFKDIYGPPSKSRKLFSKSDRFYDIGISNIAFEMNPEEHAKQYKLFAPAFRASALRSQEHIIHKHVDLFISQLDRLGVSPHQSLNMSLWFEWLTFDIIGELTFGESFNAIRDAKSHYWVTLLHGSTYGGSIFNLRKRLAFIGPLLRWAPSLSKTAKEAVRCVTQHRALTLEKTNQRIQMGESHGIEDFFAHALKTGYNDENQLANQANVFITAGAATSAQTLATALWFLGNPVNAHCLERLQHEVRGSFAKYEDITSESVSQLSYLNAVLEETMRIMPPSPVGPPRISPGETVDGIYVPKGVYVSADVWSIHRDRRLIERPEKFDPLRWLGSNRPYTVPFSIGPRMCIGVNLAYMEMRIILAKMVYSYDWALTEEVDWLESSKLLQLWTMPTLMVQFTKAK</sequence>